<dbReference type="InterPro" id="IPR052155">
    <property type="entry name" value="Biofilm_reg_signaling"/>
</dbReference>
<dbReference type="PANTHER" id="PTHR44757">
    <property type="entry name" value="DIGUANYLATE CYCLASE DGCP"/>
    <property type="match status" value="1"/>
</dbReference>
<dbReference type="PROSITE" id="PS50887">
    <property type="entry name" value="GGDEF"/>
    <property type="match status" value="1"/>
</dbReference>
<feature type="transmembrane region" description="Helical" evidence="1">
    <location>
        <begin position="44"/>
        <end position="64"/>
    </location>
</feature>
<organism evidence="3 4">
    <name type="scientific">Parashewanella curva</name>
    <dbReference type="NCBI Taxonomy" id="2338552"/>
    <lineage>
        <taxon>Bacteria</taxon>
        <taxon>Pseudomonadati</taxon>
        <taxon>Pseudomonadota</taxon>
        <taxon>Gammaproteobacteria</taxon>
        <taxon>Alteromonadales</taxon>
        <taxon>Shewanellaceae</taxon>
        <taxon>Parashewanella</taxon>
    </lineage>
</organism>
<dbReference type="OrthoDB" id="5914567at2"/>
<feature type="transmembrane region" description="Helical" evidence="1">
    <location>
        <begin position="70"/>
        <end position="89"/>
    </location>
</feature>
<keyword evidence="1" id="KW-0472">Membrane</keyword>
<accession>A0A3L8Q0S8</accession>
<reference evidence="3 4" key="1">
    <citation type="submission" date="2018-09" db="EMBL/GenBank/DDBJ databases">
        <title>Phylogeny of the Shewanellaceae, and recommendation for two new genera, Pseudoshewanella and Parashewanella.</title>
        <authorList>
            <person name="Wang G."/>
        </authorList>
    </citation>
    <scope>NUCLEOTIDE SEQUENCE [LARGE SCALE GENOMIC DNA]</scope>
    <source>
        <strain evidence="3 4">C51</strain>
    </source>
</reference>
<dbReference type="NCBIfam" id="TIGR00254">
    <property type="entry name" value="GGDEF"/>
    <property type="match status" value="1"/>
</dbReference>
<comment type="caution">
    <text evidence="3">The sequence shown here is derived from an EMBL/GenBank/DDBJ whole genome shotgun (WGS) entry which is preliminary data.</text>
</comment>
<evidence type="ECO:0000313" key="4">
    <source>
        <dbReference type="Proteomes" id="UP000281474"/>
    </source>
</evidence>
<dbReference type="PANTHER" id="PTHR44757:SF2">
    <property type="entry name" value="BIOFILM ARCHITECTURE MAINTENANCE PROTEIN MBAA"/>
    <property type="match status" value="1"/>
</dbReference>
<dbReference type="Gene3D" id="3.30.70.270">
    <property type="match status" value="1"/>
</dbReference>
<sequence length="309" mass="35760">MKFGVNPISWLWVAMSITSLLLPLMLMFQFLPIKDSIAVDWFDIVTEGALFVVSFCWLLVVYSARPKGNVTSLLLVGLSFYTFGCYLDILDEIFIRNDLGIALNIIEKLPTPLGLTILTYGLWQWRLEQRVINQQLHNREQFIRQHYLVDPLTQLNDIRGFEVHLKHSLDKGSKFGLVMFDLDNFTEFNQTHGMANGDKFLNEVSHWLSYRARNCDLICRYAGDRFIAMIDSSDDYFVPILAQEITESLTAQKIQVSSSWMLPTEIQSVTNNQCFEDEIMLFRLIGVLNQKMETIKFSNTAVNKWKLQC</sequence>
<feature type="domain" description="GGDEF" evidence="2">
    <location>
        <begin position="173"/>
        <end position="309"/>
    </location>
</feature>
<dbReference type="Pfam" id="PF00990">
    <property type="entry name" value="GGDEF"/>
    <property type="match status" value="1"/>
</dbReference>
<proteinExistence type="predicted"/>
<gene>
    <name evidence="3" type="ORF">D5018_02705</name>
</gene>
<name>A0A3L8Q0S8_9GAMM</name>
<dbReference type="AlphaFoldDB" id="A0A3L8Q0S8"/>
<dbReference type="SUPFAM" id="SSF55073">
    <property type="entry name" value="Nucleotide cyclase"/>
    <property type="match status" value="1"/>
</dbReference>
<dbReference type="InterPro" id="IPR000160">
    <property type="entry name" value="GGDEF_dom"/>
</dbReference>
<dbReference type="SMART" id="SM00267">
    <property type="entry name" value="GGDEF"/>
    <property type="match status" value="1"/>
</dbReference>
<evidence type="ECO:0000259" key="2">
    <source>
        <dbReference type="PROSITE" id="PS50887"/>
    </source>
</evidence>
<dbReference type="EMBL" id="QZEI01000005">
    <property type="protein sequence ID" value="RLV61184.1"/>
    <property type="molecule type" value="Genomic_DNA"/>
</dbReference>
<dbReference type="InterPro" id="IPR043128">
    <property type="entry name" value="Rev_trsase/Diguanyl_cyclase"/>
</dbReference>
<dbReference type="RefSeq" id="WP_121837446.1">
    <property type="nucleotide sequence ID" value="NZ_ML014756.1"/>
</dbReference>
<evidence type="ECO:0000313" key="3">
    <source>
        <dbReference type="EMBL" id="RLV61184.1"/>
    </source>
</evidence>
<dbReference type="InterPro" id="IPR029787">
    <property type="entry name" value="Nucleotide_cyclase"/>
</dbReference>
<keyword evidence="4" id="KW-1185">Reference proteome</keyword>
<evidence type="ECO:0000256" key="1">
    <source>
        <dbReference type="SAM" id="Phobius"/>
    </source>
</evidence>
<keyword evidence="1" id="KW-1133">Transmembrane helix</keyword>
<keyword evidence="1" id="KW-0812">Transmembrane</keyword>
<feature type="transmembrane region" description="Helical" evidence="1">
    <location>
        <begin position="12"/>
        <end position="32"/>
    </location>
</feature>
<dbReference type="Proteomes" id="UP000281474">
    <property type="component" value="Unassembled WGS sequence"/>
</dbReference>
<dbReference type="CDD" id="cd01949">
    <property type="entry name" value="GGDEF"/>
    <property type="match status" value="1"/>
</dbReference>
<protein>
    <submittedName>
        <fullName evidence="3">GGDEF domain-containing protein</fullName>
    </submittedName>
</protein>